<evidence type="ECO:0000313" key="2">
    <source>
        <dbReference type="Proteomes" id="UP000178419"/>
    </source>
</evidence>
<dbReference type="NCBIfam" id="TIGR01409">
    <property type="entry name" value="TAT_signal_seq"/>
    <property type="match status" value="1"/>
</dbReference>
<dbReference type="AlphaFoldDB" id="A0A1F7Y224"/>
<gene>
    <name evidence="1" type="ORF">A2714_00575</name>
</gene>
<organism evidence="1 2">
    <name type="scientific">Candidatus Woesebacteria bacterium RIFCSPHIGHO2_01_FULL_38_9</name>
    <dbReference type="NCBI Taxonomy" id="1802492"/>
    <lineage>
        <taxon>Bacteria</taxon>
        <taxon>Candidatus Woeseibacteriota</taxon>
    </lineage>
</organism>
<protein>
    <recommendedName>
        <fullName evidence="3">Twin-arginine translocation signal domain-containing protein</fullName>
    </recommendedName>
</protein>
<name>A0A1F7Y224_9BACT</name>
<comment type="caution">
    <text evidence="1">The sequence shown here is derived from an EMBL/GenBank/DDBJ whole genome shotgun (WGS) entry which is preliminary data.</text>
</comment>
<dbReference type="Proteomes" id="UP000178419">
    <property type="component" value="Unassembled WGS sequence"/>
</dbReference>
<sequence length="204" mass="21929">MTVEYRDLKLPGRHLNRRAFLGGAAVLTGATVAVAAGLNLPNPNSPVPPNKSLTSLGTRLIDNVAIPSLPDEVYRVNFTGAKGVKPPIVDQIRFQGLSNNYNVLRRPLQEPEFTIPGEIIEARMDSVSEAELKKMIERGLYGNPAFSEGSNLTGIDTAGQELFKTRVVVGKMEEGYALSTLSGTQATVVAYTSAEPQETSQASK</sequence>
<accession>A0A1F7Y224</accession>
<evidence type="ECO:0008006" key="3">
    <source>
        <dbReference type="Google" id="ProtNLM"/>
    </source>
</evidence>
<dbReference type="InterPro" id="IPR019546">
    <property type="entry name" value="TAT_signal_bac_arc"/>
</dbReference>
<dbReference type="EMBL" id="MGGE01000020">
    <property type="protein sequence ID" value="OGM21322.1"/>
    <property type="molecule type" value="Genomic_DNA"/>
</dbReference>
<proteinExistence type="predicted"/>
<reference evidence="1 2" key="1">
    <citation type="journal article" date="2016" name="Nat. Commun.">
        <title>Thousands of microbial genomes shed light on interconnected biogeochemical processes in an aquifer system.</title>
        <authorList>
            <person name="Anantharaman K."/>
            <person name="Brown C.T."/>
            <person name="Hug L.A."/>
            <person name="Sharon I."/>
            <person name="Castelle C.J."/>
            <person name="Probst A.J."/>
            <person name="Thomas B.C."/>
            <person name="Singh A."/>
            <person name="Wilkins M.J."/>
            <person name="Karaoz U."/>
            <person name="Brodie E.L."/>
            <person name="Williams K.H."/>
            <person name="Hubbard S.S."/>
            <person name="Banfield J.F."/>
        </authorList>
    </citation>
    <scope>NUCLEOTIDE SEQUENCE [LARGE SCALE GENOMIC DNA]</scope>
</reference>
<evidence type="ECO:0000313" key="1">
    <source>
        <dbReference type="EMBL" id="OGM21322.1"/>
    </source>
</evidence>